<evidence type="ECO:0000313" key="3">
    <source>
        <dbReference type="Proteomes" id="UP000276905"/>
    </source>
</evidence>
<reference evidence="2 3" key="1">
    <citation type="submission" date="2018-10" db="EMBL/GenBank/DDBJ databases">
        <title>GWAS and RNA-Seq identify cryptic mechanisms of antimicrobial resistance in Acinetobacter baumannii.</title>
        <authorList>
            <person name="Sahl J.W."/>
        </authorList>
    </citation>
    <scope>NUCLEOTIDE SEQUENCE [LARGE SCALE GENOMIC DNA]</scope>
    <source>
        <strain evidence="2 3">TG41018</strain>
    </source>
</reference>
<feature type="transmembrane region" description="Helical" evidence="1">
    <location>
        <begin position="36"/>
        <end position="56"/>
    </location>
</feature>
<evidence type="ECO:0000256" key="1">
    <source>
        <dbReference type="SAM" id="Phobius"/>
    </source>
</evidence>
<gene>
    <name evidence="2" type="ORF">EA756_11705</name>
</gene>
<name>A0A3R9QCU7_9GAMM</name>
<dbReference type="Proteomes" id="UP000276905">
    <property type="component" value="Unassembled WGS sequence"/>
</dbReference>
<accession>A0A3R9QCU7</accession>
<keyword evidence="1" id="KW-0472">Membrane</keyword>
<sequence>MKKILFGLIAMVAPTVLYEILLELFTTLGVQDKPTISILIVIFYTILALVLTILVYENVDSDKKLITTLMDLLTGGIIFLVVYQSWPTIFYIVAACAIVMFWHRRAIK</sequence>
<comment type="caution">
    <text evidence="2">The sequence shown here is derived from an EMBL/GenBank/DDBJ whole genome shotgun (WGS) entry which is preliminary data.</text>
</comment>
<organism evidence="2 3">
    <name type="scientific">Acinetobacter lactucae</name>
    <dbReference type="NCBI Taxonomy" id="1785128"/>
    <lineage>
        <taxon>Bacteria</taxon>
        <taxon>Pseudomonadati</taxon>
        <taxon>Pseudomonadota</taxon>
        <taxon>Gammaproteobacteria</taxon>
        <taxon>Moraxellales</taxon>
        <taxon>Moraxellaceae</taxon>
        <taxon>Acinetobacter</taxon>
        <taxon>Acinetobacter calcoaceticus/baumannii complex</taxon>
    </lineage>
</organism>
<proteinExistence type="predicted"/>
<evidence type="ECO:0000313" key="2">
    <source>
        <dbReference type="EMBL" id="RSO56352.1"/>
    </source>
</evidence>
<dbReference type="AlphaFoldDB" id="A0A3R9QCU7"/>
<keyword evidence="1" id="KW-0812">Transmembrane</keyword>
<protein>
    <submittedName>
        <fullName evidence="2">Uncharacterized protein</fullName>
    </submittedName>
</protein>
<dbReference type="EMBL" id="RFES01000007">
    <property type="protein sequence ID" value="RSO56352.1"/>
    <property type="molecule type" value="Genomic_DNA"/>
</dbReference>
<keyword evidence="1" id="KW-1133">Transmembrane helix</keyword>